<dbReference type="PRINTS" id="PR00364">
    <property type="entry name" value="DISEASERSIST"/>
</dbReference>
<dbReference type="InterPro" id="IPR005158">
    <property type="entry name" value="BTAD"/>
</dbReference>
<evidence type="ECO:0000259" key="4">
    <source>
        <dbReference type="PROSITE" id="PS51755"/>
    </source>
</evidence>
<dbReference type="SMART" id="SM01043">
    <property type="entry name" value="BTAD"/>
    <property type="match status" value="1"/>
</dbReference>
<dbReference type="Gene3D" id="1.10.10.10">
    <property type="entry name" value="Winged helix-like DNA-binding domain superfamily/Winged helix DNA-binding domain"/>
    <property type="match status" value="1"/>
</dbReference>
<dbReference type="Gene3D" id="1.25.40.10">
    <property type="entry name" value="Tetratricopeptide repeat domain"/>
    <property type="match status" value="2"/>
</dbReference>
<evidence type="ECO:0000313" key="6">
    <source>
        <dbReference type="Proteomes" id="UP001595851"/>
    </source>
</evidence>
<dbReference type="EMBL" id="JBHSBI010000012">
    <property type="protein sequence ID" value="MFC4010324.1"/>
    <property type="molecule type" value="Genomic_DNA"/>
</dbReference>
<dbReference type="CDD" id="cd15831">
    <property type="entry name" value="BTAD"/>
    <property type="match status" value="1"/>
</dbReference>
<dbReference type="PANTHER" id="PTHR47691:SF3">
    <property type="entry name" value="HTH-TYPE TRANSCRIPTIONAL REGULATOR RV0890C-RELATED"/>
    <property type="match status" value="1"/>
</dbReference>
<dbReference type="InterPro" id="IPR027417">
    <property type="entry name" value="P-loop_NTPase"/>
</dbReference>
<feature type="DNA-binding region" description="OmpR/PhoB-type" evidence="3">
    <location>
        <begin position="1"/>
        <end position="96"/>
    </location>
</feature>
<dbReference type="Proteomes" id="UP001595851">
    <property type="component" value="Unassembled WGS sequence"/>
</dbReference>
<dbReference type="SUPFAM" id="SSF48452">
    <property type="entry name" value="TPR-like"/>
    <property type="match status" value="2"/>
</dbReference>
<organism evidence="5 6">
    <name type="scientific">Nonomuraea purpurea</name>
    <dbReference type="NCBI Taxonomy" id="1849276"/>
    <lineage>
        <taxon>Bacteria</taxon>
        <taxon>Bacillati</taxon>
        <taxon>Actinomycetota</taxon>
        <taxon>Actinomycetes</taxon>
        <taxon>Streptosporangiales</taxon>
        <taxon>Streptosporangiaceae</taxon>
        <taxon>Nonomuraea</taxon>
    </lineage>
</organism>
<dbReference type="SUPFAM" id="SSF46894">
    <property type="entry name" value="C-terminal effector domain of the bipartite response regulators"/>
    <property type="match status" value="1"/>
</dbReference>
<evidence type="ECO:0000256" key="2">
    <source>
        <dbReference type="ARBA" id="ARBA00023125"/>
    </source>
</evidence>
<evidence type="ECO:0000256" key="1">
    <source>
        <dbReference type="ARBA" id="ARBA00005820"/>
    </source>
</evidence>
<dbReference type="InterPro" id="IPR036388">
    <property type="entry name" value="WH-like_DNA-bd_sf"/>
</dbReference>
<evidence type="ECO:0000256" key="3">
    <source>
        <dbReference type="PROSITE-ProRule" id="PRU01091"/>
    </source>
</evidence>
<keyword evidence="6" id="KW-1185">Reference proteome</keyword>
<dbReference type="InterPro" id="IPR011990">
    <property type="entry name" value="TPR-like_helical_dom_sf"/>
</dbReference>
<dbReference type="Gene3D" id="3.40.50.300">
    <property type="entry name" value="P-loop containing nucleotide triphosphate hydrolases"/>
    <property type="match status" value="1"/>
</dbReference>
<evidence type="ECO:0000313" key="5">
    <source>
        <dbReference type="EMBL" id="MFC4010324.1"/>
    </source>
</evidence>
<reference evidence="6" key="1">
    <citation type="journal article" date="2019" name="Int. J. Syst. Evol. Microbiol.">
        <title>The Global Catalogue of Microorganisms (GCM) 10K type strain sequencing project: providing services to taxonomists for standard genome sequencing and annotation.</title>
        <authorList>
            <consortium name="The Broad Institute Genomics Platform"/>
            <consortium name="The Broad Institute Genome Sequencing Center for Infectious Disease"/>
            <person name="Wu L."/>
            <person name="Ma J."/>
        </authorList>
    </citation>
    <scope>NUCLEOTIDE SEQUENCE [LARGE SCALE GENOMIC DNA]</scope>
    <source>
        <strain evidence="6">TBRC 1276</strain>
    </source>
</reference>
<dbReference type="Pfam" id="PF25872">
    <property type="entry name" value="HTH_77"/>
    <property type="match status" value="1"/>
</dbReference>
<dbReference type="SMART" id="SM00862">
    <property type="entry name" value="Trans_reg_C"/>
    <property type="match status" value="1"/>
</dbReference>
<dbReference type="SUPFAM" id="SSF52540">
    <property type="entry name" value="P-loop containing nucleoside triphosphate hydrolases"/>
    <property type="match status" value="1"/>
</dbReference>
<dbReference type="InterPro" id="IPR001867">
    <property type="entry name" value="OmpR/PhoB-type_DNA-bd"/>
</dbReference>
<dbReference type="Pfam" id="PF00486">
    <property type="entry name" value="Trans_reg_C"/>
    <property type="match status" value="1"/>
</dbReference>
<dbReference type="RefSeq" id="WP_379530333.1">
    <property type="nucleotide sequence ID" value="NZ_JBHSBI010000012.1"/>
</dbReference>
<sequence>MRFGVLGPLAVWTADGRLVHVPEAKVRTVLAILLAQEGRLVSADRLIDALWGERLPAKPTAVLQTKVSQLRRALQEAEPGGRDLVVSAPAGFALRAEPEAVDVGRFSALVARAYESGDSASVAALLADALALWRGPAFEDFADQEFARAAAVRLEEERLVAVEHLTEARLHLGEHRLLAAELADLVARHPLRERLRAAHIRALYGAGRQAEALAGYRELRERLDQELGVEPGPELAALHQAILRQDPALETAPVRRPRTNLPAVRTELIGREQAVAHARSLLDQSRLITLTGPGGVGKTRLALETAARLLHDGEPGGVWLVELGLLERSAREQEVAEAIACAVGLRDDVEASGTQVERLVATLRAQRALVVLDNCEHVVEPVAALADRLLKAVPGLLILATSREPLDLSGEVVLPVPPLDVPETDEAPAALASSGAVRLFVARAAAAAPAFALEPGNAEAVRAVCRRLDGIPLALELAAAKVRTMGVHEVARRLDDRFRLLVGQRRDAPARQQTLRAVIDWSWSLLTEPERVLLRRLAVHPGGCALESAEQVCAGNGMAAADVPELLGRLVDRSLVVMTDDDGRPRYRLLESIAAYSLERLREAGEHELFKRRHRDHYTDVAKRGDQHLRGHDQRRWLRRLDSEGANLRAALEAAAQDGAPGQAAQLANALAWYWVLRGRIVEGRRALTAALEAGRTHPSGTESGGVPVADPRATARAWLAGLTMFAGLGQLAPMEAGADGMAAWFVAFASVDFGELTASEELTEQALARFLADGEGWGVAAALMTRAKQALVRGDLAALERDGTRCLALFQDLGDRWGQTQAVNLLATLAEITGDYERAMRLRRDGLRMAEELGLWNEVSSRLSALGRTALLMGDHDVADDFHRRARERALEQSNTLAHELAEVGLALAARRRGDLDEAEALLRGWLDWNRQIMPDNGTALILAELGFIAELRGDADTALALHREGHAVARATGDPRAVALALEGLAGAYAGVGEHRRAARLLGTATAARESAGAPLPPAERGDVDRIAAAIRRGLGQDVSA</sequence>
<proteinExistence type="inferred from homology"/>
<protein>
    <submittedName>
        <fullName evidence="5">BTAD domain-containing putative transcriptional regulator</fullName>
    </submittedName>
</protein>
<comment type="caution">
    <text evidence="5">The sequence shown here is derived from an EMBL/GenBank/DDBJ whole genome shotgun (WGS) entry which is preliminary data.</text>
</comment>
<gene>
    <name evidence="5" type="ORF">ACFOY2_24065</name>
</gene>
<comment type="similarity">
    <text evidence="1">Belongs to the AfsR/DnrI/RedD regulatory family.</text>
</comment>
<dbReference type="InterPro" id="IPR016032">
    <property type="entry name" value="Sig_transdc_resp-reg_C-effctor"/>
</dbReference>
<name>A0ABV8GB63_9ACTN</name>
<feature type="domain" description="OmpR/PhoB-type" evidence="4">
    <location>
        <begin position="1"/>
        <end position="96"/>
    </location>
</feature>
<dbReference type="InterPro" id="IPR058852">
    <property type="entry name" value="HTH_77"/>
</dbReference>
<keyword evidence="2 3" id="KW-0238">DNA-binding</keyword>
<dbReference type="PANTHER" id="PTHR47691">
    <property type="entry name" value="REGULATOR-RELATED"/>
    <property type="match status" value="1"/>
</dbReference>
<accession>A0ABV8GB63</accession>
<dbReference type="Pfam" id="PF03704">
    <property type="entry name" value="BTAD"/>
    <property type="match status" value="1"/>
</dbReference>
<dbReference type="PROSITE" id="PS51755">
    <property type="entry name" value="OMPR_PHOB"/>
    <property type="match status" value="1"/>
</dbReference>